<dbReference type="Gene3D" id="3.40.50.10540">
    <property type="entry name" value="Crotonobetainyl-coa:carnitine coa-transferase, domain 1"/>
    <property type="match status" value="1"/>
</dbReference>
<dbReference type="Proteomes" id="UP000054596">
    <property type="component" value="Unassembled WGS sequence"/>
</dbReference>
<dbReference type="EMBL" id="FCOJ02000021">
    <property type="protein sequence ID" value="SAK63013.1"/>
    <property type="molecule type" value="Genomic_DNA"/>
</dbReference>
<keyword evidence="1 2" id="KW-0808">Transferase</keyword>
<gene>
    <name evidence="2" type="ORF">AWB82_03258</name>
</gene>
<dbReference type="Pfam" id="PF02515">
    <property type="entry name" value="CoA_transf_3"/>
    <property type="match status" value="1"/>
</dbReference>
<dbReference type="RefSeq" id="WP_086968872.1">
    <property type="nucleotide sequence ID" value="NZ_FCOJ02000021.1"/>
</dbReference>
<dbReference type="AlphaFoldDB" id="A0A158AZ48"/>
<dbReference type="OrthoDB" id="5294844at2"/>
<dbReference type="InterPro" id="IPR044855">
    <property type="entry name" value="CoA-Trfase_III_dom3_sf"/>
</dbReference>
<name>A0A158AZ48_9BURK</name>
<dbReference type="InterPro" id="IPR003673">
    <property type="entry name" value="CoA-Trfase_fam_III"/>
</dbReference>
<organism evidence="2 3">
    <name type="scientific">Caballeronia glebae</name>
    <dbReference type="NCBI Taxonomy" id="1777143"/>
    <lineage>
        <taxon>Bacteria</taxon>
        <taxon>Pseudomonadati</taxon>
        <taxon>Pseudomonadota</taxon>
        <taxon>Betaproteobacteria</taxon>
        <taxon>Burkholderiales</taxon>
        <taxon>Burkholderiaceae</taxon>
        <taxon>Caballeronia</taxon>
    </lineage>
</organism>
<reference evidence="2" key="1">
    <citation type="submission" date="2016-01" db="EMBL/GenBank/DDBJ databases">
        <authorList>
            <person name="Peeters C."/>
        </authorList>
    </citation>
    <scope>NUCLEOTIDE SEQUENCE [LARGE SCALE GENOMIC DNA]</scope>
    <source>
        <strain evidence="2">LMG 29325</strain>
    </source>
</reference>
<accession>A0A158AZ48</accession>
<dbReference type="PANTHER" id="PTHR48207">
    <property type="entry name" value="SUCCINATE--HYDROXYMETHYLGLUTARATE COA-TRANSFERASE"/>
    <property type="match status" value="1"/>
</dbReference>
<dbReference type="InterPro" id="IPR050483">
    <property type="entry name" value="CoA-transferase_III_domain"/>
</dbReference>
<dbReference type="SUPFAM" id="SSF89796">
    <property type="entry name" value="CoA-transferase family III (CaiB/BaiF)"/>
    <property type="match status" value="1"/>
</dbReference>
<evidence type="ECO:0000313" key="3">
    <source>
        <dbReference type="Proteomes" id="UP000054596"/>
    </source>
</evidence>
<sequence length="402" mass="44213">MENLPSKSTRALDGVRVLDISNFLAAPMCGMFLADHGADVIKVERPQVGDEIRRWGETKDGVGLFYKVLNRGKRSVTLDLKTEIGAEAVKKLVKDVDIVIENYRTGTLEKWGLGYDTLKEINPGLIMVRITGFGQTGPYRYRPGFGTLAEAYAGYAFISGNPDQPPLLPGFALGDASTGMMAAFLTMVALNEKRRTGRGQVVDLAIYETLLTLLGPHVVNYDQLGMIQQRNGSRLPFTAPRNTYQTEDGKWLAIAGSSQAAFERICEMINRPDLVEDPRFATNRARLDNDKALDEQIQQSIGRMDLETVMHRSEELGATAAPVNDVSMIFEDAQIKARENICHVPDSELGAPIGMQNVVGRLTETPGRIDSAGPALGAHNREILIERLGYTEAQLQQYGITV</sequence>
<dbReference type="InterPro" id="IPR023606">
    <property type="entry name" value="CoA-Trfase_III_dom_1_sf"/>
</dbReference>
<evidence type="ECO:0000313" key="2">
    <source>
        <dbReference type="EMBL" id="SAK63013.1"/>
    </source>
</evidence>
<evidence type="ECO:0000256" key="1">
    <source>
        <dbReference type="ARBA" id="ARBA00022679"/>
    </source>
</evidence>
<dbReference type="PANTHER" id="PTHR48207:SF3">
    <property type="entry name" value="SUCCINATE--HYDROXYMETHYLGLUTARATE COA-TRANSFERASE"/>
    <property type="match status" value="1"/>
</dbReference>
<comment type="caution">
    <text evidence="2">The sequence shown here is derived from an EMBL/GenBank/DDBJ whole genome shotgun (WGS) entry which is preliminary data.</text>
</comment>
<proteinExistence type="predicted"/>
<dbReference type="GO" id="GO:0008410">
    <property type="term" value="F:CoA-transferase activity"/>
    <property type="evidence" value="ECO:0007669"/>
    <property type="project" value="TreeGrafter"/>
</dbReference>
<protein>
    <submittedName>
        <fullName evidence="2">Acyl-CoA transferase</fullName>
    </submittedName>
</protein>
<dbReference type="STRING" id="1777143.AWB82_03258"/>
<keyword evidence="3" id="KW-1185">Reference proteome</keyword>
<dbReference type="Gene3D" id="3.30.1540.10">
    <property type="entry name" value="formyl-coa transferase, domain 3"/>
    <property type="match status" value="1"/>
</dbReference>